<gene>
    <name evidence="1" type="ORF">VII00023_19751</name>
</gene>
<evidence type="ECO:0000313" key="1">
    <source>
        <dbReference type="EMBL" id="EGU40533.1"/>
    </source>
</evidence>
<dbReference type="Proteomes" id="UP000004605">
    <property type="component" value="Unassembled WGS sequence"/>
</dbReference>
<comment type="caution">
    <text evidence="1">The sequence shown here is derived from an EMBL/GenBank/DDBJ whole genome shotgun (WGS) entry which is preliminary data.</text>
</comment>
<name>F9S215_9VIBR</name>
<dbReference type="EMBL" id="AFWF01000128">
    <property type="protein sequence ID" value="EGU40533.1"/>
    <property type="molecule type" value="Genomic_DNA"/>
</dbReference>
<evidence type="ECO:0000313" key="2">
    <source>
        <dbReference type="Proteomes" id="UP000004605"/>
    </source>
</evidence>
<organism evidence="1 2">
    <name type="scientific">Vibrio ichthyoenteri ATCC 700023</name>
    <dbReference type="NCBI Taxonomy" id="870968"/>
    <lineage>
        <taxon>Bacteria</taxon>
        <taxon>Pseudomonadati</taxon>
        <taxon>Pseudomonadota</taxon>
        <taxon>Gammaproteobacteria</taxon>
        <taxon>Vibrionales</taxon>
        <taxon>Vibrionaceae</taxon>
        <taxon>Vibrio</taxon>
    </lineage>
</organism>
<sequence>PENGLDVLNSDGDSVEVALAKSLLKQTQHR</sequence>
<reference evidence="1 2" key="1">
    <citation type="journal article" date="2012" name="Int. J. Syst. Evol. Microbiol.">
        <title>Vibrio caribbeanicus sp. nov., isolated from the marine sponge Scleritoderma cyanea.</title>
        <authorList>
            <person name="Hoffmann M."/>
            <person name="Monday S.R."/>
            <person name="Allard M.W."/>
            <person name="Strain E.A."/>
            <person name="Whittaker P."/>
            <person name="Naum M."/>
            <person name="McCarthy P.J."/>
            <person name="Lopez J.V."/>
            <person name="Fischer M."/>
            <person name="Brown E.W."/>
        </authorList>
    </citation>
    <scope>NUCLEOTIDE SEQUENCE [LARGE SCALE GENOMIC DNA]</scope>
    <source>
        <strain evidence="1 2">ATCC 700023</strain>
    </source>
</reference>
<keyword evidence="2" id="KW-1185">Reference proteome</keyword>
<protein>
    <submittedName>
        <fullName evidence="1">Uncharacterized protein</fullName>
    </submittedName>
</protein>
<feature type="non-terminal residue" evidence="1">
    <location>
        <position position="1"/>
    </location>
</feature>
<dbReference type="AlphaFoldDB" id="F9S215"/>
<proteinExistence type="predicted"/>
<accession>F9S215</accession>